<evidence type="ECO:0000313" key="2">
    <source>
        <dbReference type="Proteomes" id="UP000058305"/>
    </source>
</evidence>
<name>A0A109QXF7_9MICO</name>
<dbReference type="Gene3D" id="3.40.50.1820">
    <property type="entry name" value="alpha/beta hydrolase"/>
    <property type="match status" value="1"/>
</dbReference>
<evidence type="ECO:0008006" key="3">
    <source>
        <dbReference type="Google" id="ProtNLM"/>
    </source>
</evidence>
<dbReference type="InterPro" id="IPR029058">
    <property type="entry name" value="AB_hydrolase_fold"/>
</dbReference>
<organism evidence="1 2">
    <name type="scientific">Microterricola viridarii</name>
    <dbReference type="NCBI Taxonomy" id="412690"/>
    <lineage>
        <taxon>Bacteria</taxon>
        <taxon>Bacillati</taxon>
        <taxon>Actinomycetota</taxon>
        <taxon>Actinomycetes</taxon>
        <taxon>Micrococcales</taxon>
        <taxon>Microbacteriaceae</taxon>
        <taxon>Microterricola</taxon>
    </lineage>
</organism>
<dbReference type="KEGG" id="mvd:AWU67_14670"/>
<dbReference type="OrthoDB" id="9770427at2"/>
<keyword evidence="2" id="KW-1185">Reference proteome</keyword>
<dbReference type="PANTHER" id="PTHR37946">
    <property type="entry name" value="SLL1969 PROTEIN"/>
    <property type="match status" value="1"/>
</dbReference>
<dbReference type="EMBL" id="CP014145">
    <property type="protein sequence ID" value="AMB59895.1"/>
    <property type="molecule type" value="Genomic_DNA"/>
</dbReference>
<protein>
    <recommendedName>
        <fullName evidence="3">Alpha/beta hydrolase</fullName>
    </recommendedName>
</protein>
<accession>A0A109QXF7</accession>
<sequence length="243" mass="26758">MNRLSRLLWWWLDYVYAGWRQVRSVLRHRRPRDFAEGSAELPAVILLPGVYETWLFLEPVARRLSTRGYRVFAVPELSFNRMPITRSAEVVAACLDRLAAEHGLGRVILLAHSKGGLIGKQLMVMDAAPPGAVDIVGMVAIAAPFSGSSYAQYLPSATLRAFSPRDSVLMDLLARHDVNARIVSIYSTFDPHIPAKSALDGAQNLELPIAGHFLPLRNPLVGETVERAVAHLTLPPGSPEGQH</sequence>
<dbReference type="RefSeq" id="WP_067230694.1">
    <property type="nucleotide sequence ID" value="NZ_CP014145.1"/>
</dbReference>
<gene>
    <name evidence="1" type="ORF">AWU67_14670</name>
</gene>
<evidence type="ECO:0000313" key="1">
    <source>
        <dbReference type="EMBL" id="AMB59895.1"/>
    </source>
</evidence>
<dbReference type="Proteomes" id="UP000058305">
    <property type="component" value="Chromosome"/>
</dbReference>
<dbReference type="SUPFAM" id="SSF53474">
    <property type="entry name" value="alpha/beta-Hydrolases"/>
    <property type="match status" value="1"/>
</dbReference>
<dbReference type="PANTHER" id="PTHR37946:SF1">
    <property type="entry name" value="SLL1969 PROTEIN"/>
    <property type="match status" value="1"/>
</dbReference>
<dbReference type="AlphaFoldDB" id="A0A109QXF7"/>
<reference evidence="2" key="2">
    <citation type="submission" date="2016-01" db="EMBL/GenBank/DDBJ databases">
        <title>First complete genome sequence of a species in the genus Microterricola, an extremophilic cold active enzyme producing strain ERGS5:02 isolated from Sikkim Himalaya.</title>
        <authorList>
            <person name="Kumar R."/>
            <person name="Singh D."/>
            <person name="Swarnkar M.K."/>
        </authorList>
    </citation>
    <scope>NUCLEOTIDE SEQUENCE [LARGE SCALE GENOMIC DNA]</scope>
    <source>
        <strain evidence="2">ERGS5:02</strain>
    </source>
</reference>
<proteinExistence type="predicted"/>
<reference evidence="1 2" key="1">
    <citation type="journal article" date="2016" name="J. Biotechnol.">
        <title>First complete genome sequence of a species in the genus Microterricola, an extremophilic cold active enzyme producing bacterial strain ERGS5:02 isolated from Sikkim Himalaya.</title>
        <authorList>
            <person name="Himanshu"/>
            <person name="Swarnkar M.K."/>
            <person name="Singh D."/>
            <person name="Kumar R."/>
        </authorList>
    </citation>
    <scope>NUCLEOTIDE SEQUENCE [LARGE SCALE GENOMIC DNA]</scope>
    <source>
        <strain evidence="1 2">ERGS5:02</strain>
    </source>
</reference>